<dbReference type="GO" id="GO:0005524">
    <property type="term" value="F:ATP binding"/>
    <property type="evidence" value="ECO:0007669"/>
    <property type="project" value="InterPro"/>
</dbReference>
<protein>
    <recommendedName>
        <fullName evidence="1">Protein kinase domain-containing protein</fullName>
    </recommendedName>
</protein>
<reference evidence="2 3" key="1">
    <citation type="submission" date="2014-04" db="EMBL/GenBank/DDBJ databases">
        <authorList>
            <consortium name="DOE Joint Genome Institute"/>
            <person name="Kuo A."/>
            <person name="Kohler A."/>
            <person name="Costa M.D."/>
            <person name="Nagy L.G."/>
            <person name="Floudas D."/>
            <person name="Copeland A."/>
            <person name="Barry K.W."/>
            <person name="Cichocki N."/>
            <person name="Veneault-Fourrey C."/>
            <person name="LaButti K."/>
            <person name="Lindquist E.A."/>
            <person name="Lipzen A."/>
            <person name="Lundell T."/>
            <person name="Morin E."/>
            <person name="Murat C."/>
            <person name="Sun H."/>
            <person name="Tunlid A."/>
            <person name="Henrissat B."/>
            <person name="Grigoriev I.V."/>
            <person name="Hibbett D.S."/>
            <person name="Martin F."/>
            <person name="Nordberg H.P."/>
            <person name="Cantor M.N."/>
            <person name="Hua S.X."/>
        </authorList>
    </citation>
    <scope>NUCLEOTIDE SEQUENCE [LARGE SCALE GENOMIC DNA]</scope>
    <source>
        <strain evidence="2 3">441</strain>
    </source>
</reference>
<gene>
    <name evidence="2" type="ORF">PISMIDRAFT_57087</name>
</gene>
<evidence type="ECO:0000313" key="3">
    <source>
        <dbReference type="Proteomes" id="UP000054018"/>
    </source>
</evidence>
<name>A0A0C9YCT9_9AGAM</name>
<proteinExistence type="predicted"/>
<dbReference type="OrthoDB" id="4062651at2759"/>
<dbReference type="GO" id="GO:0004672">
    <property type="term" value="F:protein kinase activity"/>
    <property type="evidence" value="ECO:0007669"/>
    <property type="project" value="InterPro"/>
</dbReference>
<dbReference type="InterPro" id="IPR000719">
    <property type="entry name" value="Prot_kinase_dom"/>
</dbReference>
<dbReference type="Proteomes" id="UP000054018">
    <property type="component" value="Unassembled WGS sequence"/>
</dbReference>
<dbReference type="PROSITE" id="PS50011">
    <property type="entry name" value="PROTEIN_KINASE_DOM"/>
    <property type="match status" value="1"/>
</dbReference>
<keyword evidence="3" id="KW-1185">Reference proteome</keyword>
<dbReference type="Pfam" id="PF00069">
    <property type="entry name" value="Pkinase"/>
    <property type="match status" value="1"/>
</dbReference>
<dbReference type="PANTHER" id="PTHR48015">
    <property type="entry name" value="SERINE/THREONINE-PROTEIN KINASE TAO"/>
    <property type="match status" value="1"/>
</dbReference>
<dbReference type="HOGENOM" id="CLU_143655_0_0_1"/>
<dbReference type="InterPro" id="IPR011009">
    <property type="entry name" value="Kinase-like_dom_sf"/>
</dbReference>
<dbReference type="GO" id="GO:0035556">
    <property type="term" value="P:intracellular signal transduction"/>
    <property type="evidence" value="ECO:0007669"/>
    <property type="project" value="TreeGrafter"/>
</dbReference>
<evidence type="ECO:0000259" key="1">
    <source>
        <dbReference type="PROSITE" id="PS50011"/>
    </source>
</evidence>
<dbReference type="AlphaFoldDB" id="A0A0C9YCT9"/>
<evidence type="ECO:0000313" key="2">
    <source>
        <dbReference type="EMBL" id="KIK14491.1"/>
    </source>
</evidence>
<dbReference type="EMBL" id="KN833935">
    <property type="protein sequence ID" value="KIK14491.1"/>
    <property type="molecule type" value="Genomic_DNA"/>
</dbReference>
<reference evidence="3" key="2">
    <citation type="submission" date="2015-01" db="EMBL/GenBank/DDBJ databases">
        <title>Evolutionary Origins and Diversification of the Mycorrhizal Mutualists.</title>
        <authorList>
            <consortium name="DOE Joint Genome Institute"/>
            <consortium name="Mycorrhizal Genomics Consortium"/>
            <person name="Kohler A."/>
            <person name="Kuo A."/>
            <person name="Nagy L.G."/>
            <person name="Floudas D."/>
            <person name="Copeland A."/>
            <person name="Barry K.W."/>
            <person name="Cichocki N."/>
            <person name="Veneault-Fourrey C."/>
            <person name="LaButti K."/>
            <person name="Lindquist E.A."/>
            <person name="Lipzen A."/>
            <person name="Lundell T."/>
            <person name="Morin E."/>
            <person name="Murat C."/>
            <person name="Riley R."/>
            <person name="Ohm R."/>
            <person name="Sun H."/>
            <person name="Tunlid A."/>
            <person name="Henrissat B."/>
            <person name="Grigoriev I.V."/>
            <person name="Hibbett D.S."/>
            <person name="Martin F."/>
        </authorList>
    </citation>
    <scope>NUCLEOTIDE SEQUENCE [LARGE SCALE GENOMIC DNA]</scope>
    <source>
        <strain evidence="3">441</strain>
    </source>
</reference>
<feature type="non-terminal residue" evidence="2">
    <location>
        <position position="1"/>
    </location>
</feature>
<organism evidence="2 3">
    <name type="scientific">Pisolithus microcarpus 441</name>
    <dbReference type="NCBI Taxonomy" id="765257"/>
    <lineage>
        <taxon>Eukaryota</taxon>
        <taxon>Fungi</taxon>
        <taxon>Dikarya</taxon>
        <taxon>Basidiomycota</taxon>
        <taxon>Agaricomycotina</taxon>
        <taxon>Agaricomycetes</taxon>
        <taxon>Agaricomycetidae</taxon>
        <taxon>Boletales</taxon>
        <taxon>Sclerodermatineae</taxon>
        <taxon>Pisolithaceae</taxon>
        <taxon>Pisolithus</taxon>
    </lineage>
</organism>
<feature type="domain" description="Protein kinase" evidence="1">
    <location>
        <begin position="1"/>
        <end position="133"/>
    </location>
</feature>
<accession>A0A0C9YCT9</accession>
<dbReference type="Gene3D" id="1.10.510.10">
    <property type="entry name" value="Transferase(Phosphotransferase) domain 1"/>
    <property type="match status" value="1"/>
</dbReference>
<dbReference type="GO" id="GO:0043408">
    <property type="term" value="P:regulation of MAPK cascade"/>
    <property type="evidence" value="ECO:0007669"/>
    <property type="project" value="TreeGrafter"/>
</dbReference>
<dbReference type="PANTHER" id="PTHR48015:SF16">
    <property type="entry name" value="SERINE_THREONINE-PROTEIN KINASE SULU"/>
    <property type="match status" value="1"/>
</dbReference>
<sequence length="133" mass="15049">KDDIVTAFQRDAIMYETLRSFPHDNIARYYGCVRQGDHHFSGICLKRYDRTLCDDMLIHHNEGILDAERITEIIHGVRAGLEHLHSLGYAHNDVAPTNIMIDDDGHPVLIDFESCGKLGEVIDAKSRAETPGY</sequence>
<dbReference type="SUPFAM" id="SSF56112">
    <property type="entry name" value="Protein kinase-like (PK-like)"/>
    <property type="match status" value="1"/>
</dbReference>
<dbReference type="InterPro" id="IPR050285">
    <property type="entry name" value="STE20_Ser/Thr_kinase"/>
</dbReference>
<feature type="non-terminal residue" evidence="2">
    <location>
        <position position="133"/>
    </location>
</feature>